<dbReference type="GO" id="GO:0003842">
    <property type="term" value="F:L-glutamate gamma-semialdehyde dehydrogenase activity"/>
    <property type="evidence" value="ECO:0007669"/>
    <property type="project" value="UniProtKB-UniRule"/>
</dbReference>
<accession>A0A423Q081</accession>
<dbReference type="SUPFAM" id="SSF53720">
    <property type="entry name" value="ALDH-like"/>
    <property type="match status" value="1"/>
</dbReference>
<feature type="region of interest" description="Disordered" evidence="20">
    <location>
        <begin position="1060"/>
        <end position="1086"/>
    </location>
</feature>
<feature type="active site" evidence="19">
    <location>
        <position position="847"/>
    </location>
</feature>
<keyword evidence="4 18" id="KW-0678">Repressor</keyword>
<evidence type="ECO:0000259" key="23">
    <source>
        <dbReference type="Pfam" id="PF14850"/>
    </source>
</evidence>
<dbReference type="FunFam" id="1.20.5.460:FF:000001">
    <property type="entry name" value="Bifunctional protein PutA"/>
    <property type="match status" value="1"/>
</dbReference>
<dbReference type="InterPro" id="IPR029041">
    <property type="entry name" value="FAD-linked_oxidoreductase-like"/>
</dbReference>
<keyword evidence="11 18" id="KW-0238">DNA-binding</keyword>
<evidence type="ECO:0000256" key="11">
    <source>
        <dbReference type="ARBA" id="ARBA00023125"/>
    </source>
</evidence>
<evidence type="ECO:0000256" key="5">
    <source>
        <dbReference type="ARBA" id="ARBA00022630"/>
    </source>
</evidence>
<evidence type="ECO:0000256" key="16">
    <source>
        <dbReference type="ARBA" id="ARBA00060889"/>
    </source>
</evidence>
<organism evidence="25 26">
    <name type="scientific">Salinisphaera japonica YTM-1</name>
    <dbReference type="NCBI Taxonomy" id="1209778"/>
    <lineage>
        <taxon>Bacteria</taxon>
        <taxon>Pseudomonadati</taxon>
        <taxon>Pseudomonadota</taxon>
        <taxon>Gammaproteobacteria</taxon>
        <taxon>Salinisphaerales</taxon>
        <taxon>Salinisphaeraceae</taxon>
        <taxon>Salinisphaera</taxon>
    </lineage>
</organism>
<dbReference type="GO" id="GO:0004657">
    <property type="term" value="F:proline dehydrogenase activity"/>
    <property type="evidence" value="ECO:0007669"/>
    <property type="project" value="UniProtKB-UniRule"/>
</dbReference>
<dbReference type="UniPathway" id="UPA00261">
    <property type="reaction ID" value="UER00373"/>
</dbReference>
<evidence type="ECO:0000256" key="8">
    <source>
        <dbReference type="ARBA" id="ARBA00023015"/>
    </source>
</evidence>
<evidence type="ECO:0000259" key="24">
    <source>
        <dbReference type="Pfam" id="PF18327"/>
    </source>
</evidence>
<feature type="domain" description="Proline utilization A proline dehydrogenase N-terminal" evidence="24">
    <location>
        <begin position="19"/>
        <end position="58"/>
    </location>
</feature>
<dbReference type="PIRSF" id="PIRSF000197">
    <property type="entry name" value="Bifunct_PutA"/>
    <property type="match status" value="1"/>
</dbReference>
<proteinExistence type="inferred from homology"/>
<evidence type="ECO:0000256" key="1">
    <source>
        <dbReference type="ARBA" id="ARBA00001974"/>
    </source>
</evidence>
<evidence type="ECO:0000256" key="19">
    <source>
        <dbReference type="PIRSR" id="PIRSR000197-1"/>
    </source>
</evidence>
<dbReference type="InParanoid" id="A0A423Q081"/>
<dbReference type="Gene3D" id="3.40.309.10">
    <property type="entry name" value="Aldehyde Dehydrogenase, Chain A, domain 2"/>
    <property type="match status" value="1"/>
</dbReference>
<dbReference type="GO" id="GO:0003677">
    <property type="term" value="F:DNA binding"/>
    <property type="evidence" value="ECO:0007669"/>
    <property type="project" value="UniProtKB-KW"/>
</dbReference>
<keyword evidence="7 18" id="KW-0560">Oxidoreductase</keyword>
<dbReference type="PROSITE" id="PS00070">
    <property type="entry name" value="ALDEHYDE_DEHYDR_CYS"/>
    <property type="match status" value="1"/>
</dbReference>
<keyword evidence="6 18" id="KW-0274">FAD</keyword>
<dbReference type="InterPro" id="IPR016161">
    <property type="entry name" value="Ald_DH/histidinol_DH"/>
</dbReference>
<sequence length="1086" mass="119312">MQWSTPTLYQDADYQDVLATYRIDEAEHVARLLDVAALDDAAARDVEKRAADLVSIVREKATEGGGIDAFMAEYELSSAEGVVLMCLAEALLRIPDAETIDKLIEDKIGGSNWESHLGESKSWFVNASTWGLMVTGRMLRRDDLPERNFRSTLQRMVRRSGEPFIRSAVRRAMRVMGHQFVMGRTIREAIKNARALEKRGYSYSYDMLGEAARTDADAKRYFDDYHNAIVACGEESRDRGPEDAPGVSVKLSALHARYELGHRERVIAELYPRLQQLARLAAKYDINLTIDAEEADRLDLSLELFEMASGDAMLGDWQGLGLALQAYQKRALDVIDWLAAVGRRHNRRIMLRLVKGAYWDTEIKRAQEAGLAGYPVFTRKANTDVSYMACARRILNHSDVFFGQFATHNAHTLAYIRYLTGERRDFEFQRLHGMGEDLYSEIVEKNDAHGRPRPRCRIYAPVGAHEDLLAYLVRRLLENGANSSFVNRLVDENEPIADIVADPVATVRAQQPMHHPRIAAPHDLYGERRPNARGLDLSDLRHLETLAATMAEADGQTWQAAPIIGGAIPERAQSTLADGRGQNVPNPAQTDQIVGQVIHANDEDVEQALATTTAAFNEWSFTPGAERAACLRRYADLLEAHMGELIARCTREAGKNIADGIAEVREAVDFCRYYAVQVEDEFSGDTVLPGPTGERNTYGLYGRGVFVAICPWNFPLAIFSGQVAAALAAGNAVIAKPAEQTCLVGARAIELMHEAGFPGDVLAYLPGPGEIGAKLVADARIAGVAFTGSMPTAKKINRTLAERDGPIIPLIAETGGQNAMIVDSSALIEQVVADVVRSGFQSAGQRCSALRVLYVQTDIADDLIEMLSGAMAELSVGDPWQLGTDVTPVIDANARDNLAEYAAYADANFKTHYTCELNDAHDAGTYIAPRIYELDSIDQLGEEQFGPIVHIIRFAARDIDRVVDDINALGYGLTFGIHSRIDTTVERVLKRLRVGNAYVNRNIIGAVVGVHPFGGEGLSGTGPKAGGPHYLHRFATERSVSRDTTAAGGNASLMSLEEDEPAAHVYVTPEPQRINRAPDDEPARES</sequence>
<dbReference type="InterPro" id="IPR024089">
    <property type="entry name" value="PRODH_PutA_dom_I/II"/>
</dbReference>
<dbReference type="OrthoDB" id="9812625at2"/>
<dbReference type="Pfam" id="PF00171">
    <property type="entry name" value="Aldedh"/>
    <property type="match status" value="1"/>
</dbReference>
<dbReference type="FunCoup" id="A0A423Q081">
    <property type="interactions" value="278"/>
</dbReference>
<dbReference type="SUPFAM" id="SSF51730">
    <property type="entry name" value="FAD-linked oxidoreductase"/>
    <property type="match status" value="1"/>
</dbReference>
<keyword evidence="10 18" id="KW-0642">Proline metabolism</keyword>
<comment type="pathway">
    <text evidence="3 18">Amino-acid degradation; L-proline degradation into L-glutamate; L-glutamate from L-proline: step 2/2.</text>
</comment>
<dbReference type="Proteomes" id="UP000285310">
    <property type="component" value="Unassembled WGS sequence"/>
</dbReference>
<dbReference type="InterPro" id="IPR050485">
    <property type="entry name" value="Proline_metab_enzyme"/>
</dbReference>
<keyword evidence="13" id="KW-0511">Multifunctional enzyme</keyword>
<dbReference type="InterPro" id="IPR002872">
    <property type="entry name" value="Proline_DH_dom"/>
</dbReference>
<reference evidence="25 26" key="1">
    <citation type="submission" date="2013-10" db="EMBL/GenBank/DDBJ databases">
        <title>Salinisphaera japonica YTM-1 Genome Sequencing.</title>
        <authorList>
            <person name="Lai Q."/>
            <person name="Li C."/>
            <person name="Shao Z."/>
        </authorList>
    </citation>
    <scope>NUCLEOTIDE SEQUENCE [LARGE SCALE GENOMIC DNA]</scope>
    <source>
        <strain evidence="25 26">YTM-1</strain>
    </source>
</reference>
<dbReference type="GO" id="GO:0003700">
    <property type="term" value="F:DNA-binding transcription factor activity"/>
    <property type="evidence" value="ECO:0007669"/>
    <property type="project" value="InterPro"/>
</dbReference>
<evidence type="ECO:0000256" key="3">
    <source>
        <dbReference type="ARBA" id="ARBA00004786"/>
    </source>
</evidence>
<dbReference type="EMBL" id="AYKG01000005">
    <property type="protein sequence ID" value="ROO31414.1"/>
    <property type="molecule type" value="Genomic_DNA"/>
</dbReference>
<dbReference type="InterPro" id="IPR041349">
    <property type="entry name" value="PRODH"/>
</dbReference>
<comment type="similarity">
    <text evidence="17 18">In the C-terminal section; belongs to the aldehyde dehydrogenase family.</text>
</comment>
<evidence type="ECO:0000256" key="20">
    <source>
        <dbReference type="SAM" id="MobiDB-lite"/>
    </source>
</evidence>
<dbReference type="InterPro" id="IPR024082">
    <property type="entry name" value="PRODH_PutA_dom_II"/>
</dbReference>
<feature type="active site" evidence="19">
    <location>
        <position position="813"/>
    </location>
</feature>
<dbReference type="InterPro" id="IPR016160">
    <property type="entry name" value="Ald_DH_CS_CYS"/>
</dbReference>
<dbReference type="Gene3D" id="1.20.5.550">
    <property type="entry name" value="Single Helix bin"/>
    <property type="match status" value="1"/>
</dbReference>
<evidence type="ECO:0000256" key="15">
    <source>
        <dbReference type="ARBA" id="ARBA00048779"/>
    </source>
</evidence>
<gene>
    <name evidence="25" type="ORF">SAJA_02735</name>
</gene>
<comment type="pathway">
    <text evidence="2 18">Amino-acid degradation; L-proline degradation into L-glutamate; L-glutamate from L-proline: step 1/2.</text>
</comment>
<dbReference type="Pfam" id="PF01619">
    <property type="entry name" value="Pro_dh"/>
    <property type="match status" value="1"/>
</dbReference>
<dbReference type="NCBIfam" id="TIGR01238">
    <property type="entry name" value="D1pyr5carbox3"/>
    <property type="match status" value="1"/>
</dbReference>
<evidence type="ECO:0000256" key="12">
    <source>
        <dbReference type="ARBA" id="ARBA00023163"/>
    </source>
</evidence>
<evidence type="ECO:0000256" key="18">
    <source>
        <dbReference type="PIRNR" id="PIRNR000197"/>
    </source>
</evidence>
<evidence type="ECO:0000256" key="9">
    <source>
        <dbReference type="ARBA" id="ARBA00023027"/>
    </source>
</evidence>
<evidence type="ECO:0000259" key="22">
    <source>
        <dbReference type="Pfam" id="PF01619"/>
    </source>
</evidence>
<dbReference type="InterPro" id="IPR016162">
    <property type="entry name" value="Ald_DH_N"/>
</dbReference>
<feature type="compositionally biased region" description="Basic and acidic residues" evidence="20">
    <location>
        <begin position="1076"/>
        <end position="1086"/>
    </location>
</feature>
<feature type="domain" description="Proline dehydrogenase" evidence="22">
    <location>
        <begin position="189"/>
        <end position="488"/>
    </location>
</feature>
<comment type="catalytic activity">
    <reaction evidence="15 18">
        <text>L-proline + a quinone = (S)-1-pyrroline-5-carboxylate + a quinol + H(+)</text>
        <dbReference type="Rhea" id="RHEA:23784"/>
        <dbReference type="ChEBI" id="CHEBI:15378"/>
        <dbReference type="ChEBI" id="CHEBI:17388"/>
        <dbReference type="ChEBI" id="CHEBI:24646"/>
        <dbReference type="ChEBI" id="CHEBI:60039"/>
        <dbReference type="ChEBI" id="CHEBI:132124"/>
        <dbReference type="EC" id="1.5.5.2"/>
    </reaction>
</comment>
<evidence type="ECO:0000259" key="21">
    <source>
        <dbReference type="Pfam" id="PF00171"/>
    </source>
</evidence>
<keyword evidence="26" id="KW-1185">Reference proteome</keyword>
<dbReference type="Pfam" id="PF18327">
    <property type="entry name" value="PRODH"/>
    <property type="match status" value="1"/>
</dbReference>
<dbReference type="FunFam" id="3.40.309.10:FF:000005">
    <property type="entry name" value="1-pyrroline-5-carboxylate dehydrogenase 1"/>
    <property type="match status" value="1"/>
</dbReference>
<feature type="domain" description="Proline dehydrogenase PutA" evidence="23">
    <location>
        <begin position="67"/>
        <end position="180"/>
    </location>
</feature>
<dbReference type="Gene3D" id="1.20.5.460">
    <property type="entry name" value="Single helix bin"/>
    <property type="match status" value="1"/>
</dbReference>
<dbReference type="Gene3D" id="3.20.20.220">
    <property type="match status" value="1"/>
</dbReference>
<comment type="similarity">
    <text evidence="16 18">In the N-terminal section; belongs to the proline dehydrogenase family.</text>
</comment>
<evidence type="ECO:0000256" key="7">
    <source>
        <dbReference type="ARBA" id="ARBA00023002"/>
    </source>
</evidence>
<evidence type="ECO:0000256" key="14">
    <source>
        <dbReference type="ARBA" id="ARBA00048142"/>
    </source>
</evidence>
<comment type="cofactor">
    <cofactor evidence="1 18">
        <name>FAD</name>
        <dbReference type="ChEBI" id="CHEBI:57692"/>
    </cofactor>
</comment>
<dbReference type="GO" id="GO:0009898">
    <property type="term" value="C:cytoplasmic side of plasma membrane"/>
    <property type="evidence" value="ECO:0007669"/>
    <property type="project" value="TreeGrafter"/>
</dbReference>
<evidence type="ECO:0000256" key="2">
    <source>
        <dbReference type="ARBA" id="ARBA00004739"/>
    </source>
</evidence>
<dbReference type="InterPro" id="IPR015590">
    <property type="entry name" value="Aldehyde_DH_dom"/>
</dbReference>
<evidence type="ECO:0000313" key="26">
    <source>
        <dbReference type="Proteomes" id="UP000285310"/>
    </source>
</evidence>
<dbReference type="CDD" id="cd07125">
    <property type="entry name" value="ALDH_PutA-P5CDH"/>
    <property type="match status" value="1"/>
</dbReference>
<dbReference type="NCBIfam" id="NF008869">
    <property type="entry name" value="PRK11904.1"/>
    <property type="match status" value="1"/>
</dbReference>
<dbReference type="Pfam" id="PF14850">
    <property type="entry name" value="Pro_dh-DNA_bdg"/>
    <property type="match status" value="1"/>
</dbReference>
<dbReference type="RefSeq" id="WP_123657109.1">
    <property type="nucleotide sequence ID" value="NZ_AYKG01000005.1"/>
</dbReference>
<feature type="domain" description="Aldehyde dehydrogenase" evidence="21">
    <location>
        <begin position="582"/>
        <end position="1039"/>
    </location>
</feature>
<evidence type="ECO:0000256" key="10">
    <source>
        <dbReference type="ARBA" id="ARBA00023062"/>
    </source>
</evidence>
<dbReference type="FunFam" id="3.20.20.220:FF:000004">
    <property type="entry name" value="Bifunctional protein PutA"/>
    <property type="match status" value="1"/>
</dbReference>
<evidence type="ECO:0000256" key="13">
    <source>
        <dbReference type="ARBA" id="ARBA00023268"/>
    </source>
</evidence>
<keyword evidence="12 18" id="KW-0804">Transcription</keyword>
<dbReference type="EC" id="1.5.5.2" evidence="18"/>
<dbReference type="InterPro" id="IPR025703">
    <property type="entry name" value="Bifunct_PutA"/>
</dbReference>
<dbReference type="AlphaFoldDB" id="A0A423Q081"/>
<keyword evidence="5 18" id="KW-0285">Flavoprotein</keyword>
<keyword evidence="9 18" id="KW-0520">NAD</keyword>
<dbReference type="SUPFAM" id="SSF81935">
    <property type="entry name" value="N-terminal domain of bifunctional PutA protein"/>
    <property type="match status" value="1"/>
</dbReference>
<keyword evidence="8 18" id="KW-0805">Transcription regulation</keyword>
<dbReference type="InterPro" id="IPR005933">
    <property type="entry name" value="PutA_C"/>
</dbReference>
<protein>
    <recommendedName>
        <fullName evidence="18">Bifunctional protein PutA</fullName>
    </recommendedName>
    <domain>
        <recommendedName>
            <fullName evidence="18">Proline dehydrogenase</fullName>
            <ecNumber evidence="18">1.5.5.2</ecNumber>
        </recommendedName>
        <alternativeName>
            <fullName evidence="18">Proline oxidase</fullName>
        </alternativeName>
    </domain>
    <domain>
        <recommendedName>
            <fullName evidence="18">Delta-1-pyrroline-5-carboxylate dehydrogenase</fullName>
            <shortName evidence="18">P5C dehydrogenase</shortName>
            <ecNumber evidence="18">1.2.1.88</ecNumber>
        </recommendedName>
        <alternativeName>
            <fullName evidence="18">L-glutamate gamma-semialdehyde dehydrogenase</fullName>
        </alternativeName>
    </domain>
</protein>
<comment type="catalytic activity">
    <reaction evidence="14 18">
        <text>L-glutamate 5-semialdehyde + NAD(+) + H2O = L-glutamate + NADH + 2 H(+)</text>
        <dbReference type="Rhea" id="RHEA:30235"/>
        <dbReference type="ChEBI" id="CHEBI:15377"/>
        <dbReference type="ChEBI" id="CHEBI:15378"/>
        <dbReference type="ChEBI" id="CHEBI:29985"/>
        <dbReference type="ChEBI" id="CHEBI:57540"/>
        <dbReference type="ChEBI" id="CHEBI:57945"/>
        <dbReference type="ChEBI" id="CHEBI:58066"/>
        <dbReference type="EC" id="1.2.1.88"/>
    </reaction>
</comment>
<dbReference type="InterPro" id="IPR016163">
    <property type="entry name" value="Ald_DH_C"/>
</dbReference>
<comment type="function">
    <text evidence="18">Oxidizes proline to glutamate for use as a carbon and nitrogen source.</text>
</comment>
<name>A0A423Q081_9GAMM</name>
<dbReference type="GO" id="GO:0010133">
    <property type="term" value="P:L-proline catabolic process to L-glutamate"/>
    <property type="evidence" value="ECO:0007669"/>
    <property type="project" value="UniProtKB-UniRule"/>
</dbReference>
<dbReference type="EC" id="1.2.1.88" evidence="18"/>
<evidence type="ECO:0000313" key="25">
    <source>
        <dbReference type="EMBL" id="ROO31414.1"/>
    </source>
</evidence>
<dbReference type="Gene3D" id="3.40.605.10">
    <property type="entry name" value="Aldehyde Dehydrogenase, Chain A, domain 1"/>
    <property type="match status" value="1"/>
</dbReference>
<comment type="caution">
    <text evidence="25">The sequence shown here is derived from an EMBL/GenBank/DDBJ whole genome shotgun (WGS) entry which is preliminary data.</text>
</comment>
<evidence type="ECO:0000256" key="17">
    <source>
        <dbReference type="ARBA" id="ARBA00060911"/>
    </source>
</evidence>
<evidence type="ECO:0000256" key="6">
    <source>
        <dbReference type="ARBA" id="ARBA00022827"/>
    </source>
</evidence>
<dbReference type="PANTHER" id="PTHR42862:SF1">
    <property type="entry name" value="DELTA-1-PYRROLINE-5-CARBOXYLATE DEHYDROGENASE 2, ISOFORM A-RELATED"/>
    <property type="match status" value="1"/>
</dbReference>
<dbReference type="InterPro" id="IPR024090">
    <property type="entry name" value="PRODH_PutA_dom_I"/>
</dbReference>
<evidence type="ECO:0000256" key="4">
    <source>
        <dbReference type="ARBA" id="ARBA00022491"/>
    </source>
</evidence>
<dbReference type="PANTHER" id="PTHR42862">
    <property type="entry name" value="DELTA-1-PYRROLINE-5-CARBOXYLATE DEHYDROGENASE 1, ISOFORM A-RELATED"/>
    <property type="match status" value="1"/>
</dbReference>